<keyword evidence="10" id="KW-1185">Reference proteome</keyword>
<dbReference type="InterPro" id="IPR027417">
    <property type="entry name" value="P-loop_NTPase"/>
</dbReference>
<feature type="binding site" evidence="6">
    <location>
        <position position="449"/>
    </location>
    <ligand>
        <name>(6S)-5-formyl-5,6,7,8-tetrahydrofolate</name>
        <dbReference type="ChEBI" id="CHEBI:57457"/>
    </ligand>
</feature>
<dbReference type="PANTHER" id="PTHR42714">
    <property type="entry name" value="TRNA MODIFICATION GTPASE GTPBP3"/>
    <property type="match status" value="1"/>
</dbReference>
<keyword evidence="6" id="KW-0460">Magnesium</keyword>
<dbReference type="InterPro" id="IPR005225">
    <property type="entry name" value="Small_GTP-bd"/>
</dbReference>
<dbReference type="NCBIfam" id="TIGR00450">
    <property type="entry name" value="mnmE_trmE_thdF"/>
    <property type="match status" value="1"/>
</dbReference>
<organism evidence="9 10">
    <name type="scientific">Rubritalea spongiae</name>
    <dbReference type="NCBI Taxonomy" id="430797"/>
    <lineage>
        <taxon>Bacteria</taxon>
        <taxon>Pseudomonadati</taxon>
        <taxon>Verrucomicrobiota</taxon>
        <taxon>Verrucomicrobiia</taxon>
        <taxon>Verrucomicrobiales</taxon>
        <taxon>Rubritaleaceae</taxon>
        <taxon>Rubritalea</taxon>
    </lineage>
</organism>
<dbReference type="PROSITE" id="PS51709">
    <property type="entry name" value="G_TRME"/>
    <property type="match status" value="1"/>
</dbReference>
<evidence type="ECO:0000256" key="6">
    <source>
        <dbReference type="HAMAP-Rule" id="MF_00379"/>
    </source>
</evidence>
<feature type="binding site" evidence="6">
    <location>
        <position position="255"/>
    </location>
    <ligand>
        <name>Mg(2+)</name>
        <dbReference type="ChEBI" id="CHEBI:18420"/>
    </ligand>
</feature>
<evidence type="ECO:0000259" key="8">
    <source>
        <dbReference type="PROSITE" id="PS51709"/>
    </source>
</evidence>
<dbReference type="Pfam" id="PF12631">
    <property type="entry name" value="MnmE_helical"/>
    <property type="match status" value="1"/>
</dbReference>
<evidence type="ECO:0000256" key="2">
    <source>
        <dbReference type="ARBA" id="ARBA00022694"/>
    </source>
</evidence>
<comment type="cofactor">
    <cofactor evidence="6">
        <name>K(+)</name>
        <dbReference type="ChEBI" id="CHEBI:29103"/>
    </cofactor>
    <text evidence="6">Binds 1 potassium ion per subunit.</text>
</comment>
<feature type="binding site" evidence="6">
    <location>
        <position position="254"/>
    </location>
    <ligand>
        <name>K(+)</name>
        <dbReference type="ChEBI" id="CHEBI:29103"/>
    </ligand>
</feature>
<evidence type="ECO:0000256" key="7">
    <source>
        <dbReference type="RuleBase" id="RU003313"/>
    </source>
</evidence>
<feature type="binding site" evidence="6">
    <location>
        <position position="124"/>
    </location>
    <ligand>
        <name>(6S)-5-formyl-5,6,7,8-tetrahydrofolate</name>
        <dbReference type="ChEBI" id="CHEBI:57457"/>
    </ligand>
</feature>
<accession>A0ABW5E313</accession>
<evidence type="ECO:0000256" key="1">
    <source>
        <dbReference type="ARBA" id="ARBA00011043"/>
    </source>
</evidence>
<dbReference type="CDD" id="cd14858">
    <property type="entry name" value="TrmE_N"/>
    <property type="match status" value="1"/>
</dbReference>
<evidence type="ECO:0000256" key="3">
    <source>
        <dbReference type="ARBA" id="ARBA00022741"/>
    </source>
</evidence>
<dbReference type="Pfam" id="PF10396">
    <property type="entry name" value="TrmE_N"/>
    <property type="match status" value="1"/>
</dbReference>
<feature type="binding site" evidence="6">
    <location>
        <begin position="274"/>
        <end position="277"/>
    </location>
    <ligand>
        <name>GTP</name>
        <dbReference type="ChEBI" id="CHEBI:37565"/>
    </ligand>
</feature>
<comment type="caution">
    <text evidence="6">Lacks conserved residue(s) required for the propagation of feature annotation.</text>
</comment>
<feature type="binding site" evidence="6">
    <location>
        <begin position="230"/>
        <end position="235"/>
    </location>
    <ligand>
        <name>GTP</name>
        <dbReference type="ChEBI" id="CHEBI:37565"/>
    </ligand>
</feature>
<feature type="binding site" evidence="6">
    <location>
        <position position="251"/>
    </location>
    <ligand>
        <name>K(+)</name>
        <dbReference type="ChEBI" id="CHEBI:29103"/>
    </ligand>
</feature>
<dbReference type="HAMAP" id="MF_00379">
    <property type="entry name" value="GTPase_MnmE"/>
    <property type="match status" value="1"/>
</dbReference>
<evidence type="ECO:0000256" key="4">
    <source>
        <dbReference type="ARBA" id="ARBA00022958"/>
    </source>
</evidence>
<evidence type="ECO:0000313" key="10">
    <source>
        <dbReference type="Proteomes" id="UP001597297"/>
    </source>
</evidence>
<name>A0ABW5E313_9BACT</name>
<comment type="function">
    <text evidence="6">Exhibits a very high intrinsic GTPase hydrolysis rate. Involved in the addition of a carboxymethylaminomethyl (cmnm) group at the wobble position (U34) of certain tRNAs, forming tRNA-cmnm(5)s(2)U34.</text>
</comment>
<dbReference type="PANTHER" id="PTHR42714:SF2">
    <property type="entry name" value="TRNA MODIFICATION GTPASE GTPBP3, MITOCHONDRIAL"/>
    <property type="match status" value="1"/>
</dbReference>
<dbReference type="Gene3D" id="3.30.1360.120">
    <property type="entry name" value="Probable tRNA modification gtpase trme, domain 1"/>
    <property type="match status" value="1"/>
</dbReference>
<protein>
    <recommendedName>
        <fullName evidence="6">tRNA modification GTPase MnmE</fullName>
        <ecNumber evidence="6">3.6.-.-</ecNumber>
    </recommendedName>
</protein>
<comment type="subunit">
    <text evidence="6">Homodimer. Heterotetramer of two MnmE and two MnmG subunits.</text>
</comment>
<feature type="domain" description="TrmE-type G" evidence="8">
    <location>
        <begin position="220"/>
        <end position="370"/>
    </location>
</feature>
<keyword evidence="6" id="KW-0479">Metal-binding</keyword>
<gene>
    <name evidence="6 9" type="primary">mnmE</name>
    <name evidence="6" type="synonym">trmE</name>
    <name evidence="9" type="ORF">ACFSQZ_08480</name>
</gene>
<dbReference type="Gene3D" id="1.20.120.430">
    <property type="entry name" value="tRNA modification GTPase MnmE domain 2"/>
    <property type="match status" value="1"/>
</dbReference>
<dbReference type="RefSeq" id="WP_377093027.1">
    <property type="nucleotide sequence ID" value="NZ_JBHSJM010000001.1"/>
</dbReference>
<dbReference type="Gene3D" id="3.40.50.300">
    <property type="entry name" value="P-loop containing nucleotide triphosphate hydrolases"/>
    <property type="match status" value="1"/>
</dbReference>
<feature type="binding site" evidence="6">
    <location>
        <position position="85"/>
    </location>
    <ligand>
        <name>(6S)-5-formyl-5,6,7,8-tetrahydrofolate</name>
        <dbReference type="ChEBI" id="CHEBI:57457"/>
    </ligand>
</feature>
<dbReference type="EMBL" id="JBHUJC010000025">
    <property type="protein sequence ID" value="MFD2276499.1"/>
    <property type="molecule type" value="Genomic_DNA"/>
</dbReference>
<evidence type="ECO:0000256" key="5">
    <source>
        <dbReference type="ARBA" id="ARBA00023134"/>
    </source>
</evidence>
<dbReference type="InterPro" id="IPR025867">
    <property type="entry name" value="MnmE_helical"/>
</dbReference>
<dbReference type="InterPro" id="IPR031168">
    <property type="entry name" value="G_TrmE"/>
</dbReference>
<feature type="binding site" evidence="6">
    <location>
        <position position="23"/>
    </location>
    <ligand>
        <name>(6S)-5-formyl-5,6,7,8-tetrahydrofolate</name>
        <dbReference type="ChEBI" id="CHEBI:57457"/>
    </ligand>
</feature>
<keyword evidence="5 6" id="KW-0342">GTP-binding</keyword>
<dbReference type="InterPro" id="IPR018948">
    <property type="entry name" value="GTP-bd_TrmE_N"/>
</dbReference>
<dbReference type="InterPro" id="IPR027266">
    <property type="entry name" value="TrmE/GcvT-like"/>
</dbReference>
<dbReference type="NCBIfam" id="NF003661">
    <property type="entry name" value="PRK05291.1-3"/>
    <property type="match status" value="1"/>
</dbReference>
<evidence type="ECO:0000313" key="9">
    <source>
        <dbReference type="EMBL" id="MFD2276499.1"/>
    </source>
</evidence>
<comment type="similarity">
    <text evidence="1 6 7">Belongs to the TRAFAC class TrmE-Era-EngA-EngB-Septin-like GTPase superfamily. TrmE GTPase family.</text>
</comment>
<keyword evidence="6" id="KW-0963">Cytoplasm</keyword>
<feature type="binding site" evidence="6">
    <location>
        <position position="230"/>
    </location>
    <ligand>
        <name>K(+)</name>
        <dbReference type="ChEBI" id="CHEBI:29103"/>
    </ligand>
</feature>
<keyword evidence="3 6" id="KW-0547">Nucleotide-binding</keyword>
<keyword evidence="4 6" id="KW-0630">Potassium</keyword>
<keyword evidence="2 6" id="KW-0819">tRNA processing</keyword>
<dbReference type="NCBIfam" id="TIGR00231">
    <property type="entry name" value="small_GTP"/>
    <property type="match status" value="1"/>
</dbReference>
<dbReference type="InterPro" id="IPR004520">
    <property type="entry name" value="GTPase_MnmE"/>
</dbReference>
<comment type="subcellular location">
    <subcellularLocation>
        <location evidence="6">Cytoplasm</location>
    </subcellularLocation>
</comment>
<dbReference type="EC" id="3.6.-.-" evidence="6"/>
<dbReference type="SUPFAM" id="SSF52540">
    <property type="entry name" value="P-loop containing nucleoside triphosphate hydrolases"/>
    <property type="match status" value="1"/>
</dbReference>
<dbReference type="InterPro" id="IPR027368">
    <property type="entry name" value="MnmE_dom2"/>
</dbReference>
<dbReference type="Pfam" id="PF01926">
    <property type="entry name" value="MMR_HSR1"/>
    <property type="match status" value="1"/>
</dbReference>
<dbReference type="SUPFAM" id="SSF116878">
    <property type="entry name" value="TrmE connector domain"/>
    <property type="match status" value="1"/>
</dbReference>
<dbReference type="Proteomes" id="UP001597297">
    <property type="component" value="Unassembled WGS sequence"/>
</dbReference>
<dbReference type="CDD" id="cd04164">
    <property type="entry name" value="trmE"/>
    <property type="match status" value="1"/>
</dbReference>
<feature type="binding site" evidence="6">
    <location>
        <position position="234"/>
    </location>
    <ligand>
        <name>Mg(2+)</name>
        <dbReference type="ChEBI" id="CHEBI:18420"/>
    </ligand>
</feature>
<feature type="binding site" evidence="6">
    <location>
        <position position="249"/>
    </location>
    <ligand>
        <name>K(+)</name>
        <dbReference type="ChEBI" id="CHEBI:29103"/>
    </ligand>
</feature>
<comment type="caution">
    <text evidence="9">The sequence shown here is derived from an EMBL/GenBank/DDBJ whole genome shotgun (WGS) entry which is preliminary data.</text>
</comment>
<dbReference type="InterPro" id="IPR006073">
    <property type="entry name" value="GTP-bd"/>
</dbReference>
<reference evidence="10" key="1">
    <citation type="journal article" date="2019" name="Int. J. Syst. Evol. Microbiol.">
        <title>The Global Catalogue of Microorganisms (GCM) 10K type strain sequencing project: providing services to taxonomists for standard genome sequencing and annotation.</title>
        <authorList>
            <consortium name="The Broad Institute Genomics Platform"/>
            <consortium name="The Broad Institute Genome Sequencing Center for Infectious Disease"/>
            <person name="Wu L."/>
            <person name="Ma J."/>
        </authorList>
    </citation>
    <scope>NUCLEOTIDE SEQUENCE [LARGE SCALE GENOMIC DNA]</scope>
    <source>
        <strain evidence="10">JCM 16545</strain>
    </source>
</reference>
<keyword evidence="6 9" id="KW-0378">Hydrolase</keyword>
<sequence length="449" mass="48200">MNIGDTVAAVATAPGVGAVSLIRVSGPEAIQISAKAFRCKSGLESQPERYAVLGKVLNADGVVLDEVLATVFKGPRSFTGEDVVEFACHGGVLVTRRVLERLLECGARSAEPGEFSHRAFENGKLDLTQAEAIMDLISAQTDMAMRAAHEQLQGKLGDQSEALRENLLGVVAHVEAYIDFPEEDIDPDTGAAMLKRVDEVQEGIKKMLSTAEQGRILREGVRTVICGEPNVGKSSLLNGLLGYERAIVSDVEGTTRDTVEEVINVKGIPVRLIDTAGVRESSDQIEQQGIVRSEKQIEMADLILEVVDGSKAGKRLLNEEQIQGRHHILIINKTDLGQDDVWAGSGGVRISCQQENGLDGLADAISDELLLSESTWGGHAMAINARHQDCLKKATVALNNAREALELQTGVEFAAIDLREALDSIGEIAGRVDTEEILGEIFGSFCIGK</sequence>
<proteinExistence type="inferred from homology"/>
<feature type="binding site" evidence="6">
    <location>
        <begin position="249"/>
        <end position="255"/>
    </location>
    <ligand>
        <name>GTP</name>
        <dbReference type="ChEBI" id="CHEBI:37565"/>
    </ligand>
</feature>
<dbReference type="GO" id="GO:0016787">
    <property type="term" value="F:hydrolase activity"/>
    <property type="evidence" value="ECO:0007669"/>
    <property type="project" value="UniProtKB-KW"/>
</dbReference>